<evidence type="ECO:0000256" key="3">
    <source>
        <dbReference type="ARBA" id="ARBA00022679"/>
    </source>
</evidence>
<comment type="function">
    <text evidence="8">(Microbial infection) Catalyzes the phosphorylation of dZDP to dZTP, when the bacterium is infected by a phage that produces the substrate for the synthesis of dZTP (2- amino-2'-deoxyadenosine 5'-triphosphate), which is then used by the phage as a DNA polymerase substrate.</text>
</comment>
<dbReference type="SMART" id="SM00562">
    <property type="entry name" value="NDK"/>
    <property type="match status" value="1"/>
</dbReference>
<dbReference type="KEGG" id="cmic:caldi_11730"/>
<dbReference type="GO" id="GO:0046872">
    <property type="term" value="F:metal ion binding"/>
    <property type="evidence" value="ECO:0007669"/>
    <property type="project" value="UniProtKB-KW"/>
</dbReference>
<evidence type="ECO:0000256" key="9">
    <source>
        <dbReference type="ARBA" id="ARBA00047945"/>
    </source>
</evidence>
<comment type="function">
    <text evidence="10">Major role in the synthesis of nucleoside triphosphates other than ATP. The ATP gamma phosphate is transferred to the NDP beta phosphate via a ping-pong mechanism, using a phosphorylated active-site intermediate.</text>
</comment>
<feature type="binding site" evidence="10 11">
    <location>
        <position position="87"/>
    </location>
    <ligand>
        <name>ATP</name>
        <dbReference type="ChEBI" id="CHEBI:30616"/>
    </ligand>
</feature>
<organism evidence="15 16">
    <name type="scientific">Caldinitratiruptor microaerophilus</name>
    <dbReference type="NCBI Taxonomy" id="671077"/>
    <lineage>
        <taxon>Bacteria</taxon>
        <taxon>Bacillati</taxon>
        <taxon>Bacillota</taxon>
        <taxon>Clostridia</taxon>
        <taxon>Eubacteriales</taxon>
        <taxon>Symbiobacteriaceae</taxon>
        <taxon>Caldinitratiruptor</taxon>
    </lineage>
</organism>
<dbReference type="PANTHER" id="PTHR11349">
    <property type="entry name" value="NUCLEOSIDE DIPHOSPHATE KINASE"/>
    <property type="match status" value="1"/>
</dbReference>
<dbReference type="FunFam" id="3.30.70.141:FF:000002">
    <property type="entry name" value="Nucleoside diphosphate kinase"/>
    <property type="match status" value="1"/>
</dbReference>
<comment type="catalytic activity">
    <reaction evidence="10 13">
        <text>a 2'-deoxyribonucleoside 5'-diphosphate + ATP = a 2'-deoxyribonucleoside 5'-triphosphate + ADP</text>
        <dbReference type="Rhea" id="RHEA:44640"/>
        <dbReference type="ChEBI" id="CHEBI:30616"/>
        <dbReference type="ChEBI" id="CHEBI:61560"/>
        <dbReference type="ChEBI" id="CHEBI:73316"/>
        <dbReference type="ChEBI" id="CHEBI:456216"/>
        <dbReference type="EC" id="2.7.4.6"/>
    </reaction>
</comment>
<gene>
    <name evidence="10" type="primary">ndk</name>
    <name evidence="15" type="ORF">caldi_11730</name>
</gene>
<keyword evidence="4 10" id="KW-0547">Nucleotide-binding</keyword>
<evidence type="ECO:0000256" key="5">
    <source>
        <dbReference type="ARBA" id="ARBA00022777"/>
    </source>
</evidence>
<evidence type="ECO:0000256" key="13">
    <source>
        <dbReference type="RuleBase" id="RU004013"/>
    </source>
</evidence>
<evidence type="ECO:0000313" key="16">
    <source>
        <dbReference type="Proteomes" id="UP001163687"/>
    </source>
</evidence>
<dbReference type="InterPro" id="IPR036850">
    <property type="entry name" value="NDK-like_dom_sf"/>
</dbReference>
<dbReference type="PROSITE" id="PS51374">
    <property type="entry name" value="NDPK_LIKE"/>
    <property type="match status" value="1"/>
</dbReference>
<keyword evidence="5 10" id="KW-0418">Kinase</keyword>
<dbReference type="InterPro" id="IPR034907">
    <property type="entry name" value="NDK-like_dom"/>
</dbReference>
<dbReference type="SUPFAM" id="SSF54919">
    <property type="entry name" value="Nucleoside diphosphate kinase, NDK"/>
    <property type="match status" value="1"/>
</dbReference>
<keyword evidence="10" id="KW-0963">Cytoplasm</keyword>
<keyword evidence="10" id="KW-0597">Phosphoprotein</keyword>
<dbReference type="AlphaFoldDB" id="A0AA35CKH3"/>
<reference evidence="15" key="1">
    <citation type="submission" date="2022-03" db="EMBL/GenBank/DDBJ databases">
        <title>Complete genome sequence of Caldinitratiruptor microaerophilus.</title>
        <authorList>
            <person name="Mukaiyama R."/>
            <person name="Nishiyama T."/>
            <person name="Ueda K."/>
        </authorList>
    </citation>
    <scope>NUCLEOTIDE SEQUENCE</scope>
    <source>
        <strain evidence="15">JCM 16183</strain>
    </source>
</reference>
<dbReference type="Gene3D" id="3.30.70.141">
    <property type="entry name" value="Nucleoside diphosphate kinase-like domain"/>
    <property type="match status" value="1"/>
</dbReference>
<comment type="catalytic activity">
    <reaction evidence="9">
        <text>dZDP + ATP = dZTP + ADP</text>
        <dbReference type="Rhea" id="RHEA:67644"/>
        <dbReference type="ChEBI" id="CHEBI:30616"/>
        <dbReference type="ChEBI" id="CHEBI:172929"/>
        <dbReference type="ChEBI" id="CHEBI:172931"/>
        <dbReference type="ChEBI" id="CHEBI:456216"/>
    </reaction>
</comment>
<name>A0AA35CKH3_9FIRM</name>
<dbReference type="Proteomes" id="UP001163687">
    <property type="component" value="Chromosome"/>
</dbReference>
<dbReference type="HAMAP" id="MF_00451">
    <property type="entry name" value="NDP_kinase"/>
    <property type="match status" value="1"/>
</dbReference>
<feature type="active site" description="Pros-phosphohistidine intermediate" evidence="10 11">
    <location>
        <position position="117"/>
    </location>
</feature>
<feature type="binding site" evidence="10 11">
    <location>
        <position position="11"/>
    </location>
    <ligand>
        <name>ATP</name>
        <dbReference type="ChEBI" id="CHEBI:30616"/>
    </ligand>
</feature>
<evidence type="ECO:0000256" key="12">
    <source>
        <dbReference type="RuleBase" id="RU004011"/>
    </source>
</evidence>
<dbReference type="GO" id="GO:0005524">
    <property type="term" value="F:ATP binding"/>
    <property type="evidence" value="ECO:0007669"/>
    <property type="project" value="UniProtKB-UniRule"/>
</dbReference>
<evidence type="ECO:0000256" key="8">
    <source>
        <dbReference type="ARBA" id="ARBA00024802"/>
    </source>
</evidence>
<keyword evidence="16" id="KW-1185">Reference proteome</keyword>
<dbReference type="GO" id="GO:0006228">
    <property type="term" value="P:UTP biosynthetic process"/>
    <property type="evidence" value="ECO:0007669"/>
    <property type="project" value="UniProtKB-UniRule"/>
</dbReference>
<dbReference type="EMBL" id="AP025628">
    <property type="protein sequence ID" value="BDG60083.1"/>
    <property type="molecule type" value="Genomic_DNA"/>
</dbReference>
<dbReference type="Pfam" id="PF00334">
    <property type="entry name" value="NDK"/>
    <property type="match status" value="1"/>
</dbReference>
<accession>A0AA35CKH3</accession>
<evidence type="ECO:0000256" key="10">
    <source>
        <dbReference type="HAMAP-Rule" id="MF_00451"/>
    </source>
</evidence>
<comment type="subcellular location">
    <subcellularLocation>
        <location evidence="10">Cytoplasm</location>
    </subcellularLocation>
</comment>
<dbReference type="NCBIfam" id="NF001908">
    <property type="entry name" value="PRK00668.1"/>
    <property type="match status" value="1"/>
</dbReference>
<evidence type="ECO:0000256" key="11">
    <source>
        <dbReference type="PROSITE-ProRule" id="PRU00706"/>
    </source>
</evidence>
<evidence type="ECO:0000259" key="14">
    <source>
        <dbReference type="SMART" id="SM00562"/>
    </source>
</evidence>
<dbReference type="GO" id="GO:0004550">
    <property type="term" value="F:nucleoside diphosphate kinase activity"/>
    <property type="evidence" value="ECO:0007669"/>
    <property type="project" value="UniProtKB-UniRule"/>
</dbReference>
<dbReference type="CDD" id="cd04413">
    <property type="entry name" value="NDPk_I"/>
    <property type="match status" value="1"/>
</dbReference>
<feature type="binding site" evidence="10 11">
    <location>
        <position position="114"/>
    </location>
    <ligand>
        <name>ATP</name>
        <dbReference type="ChEBI" id="CHEBI:30616"/>
    </ligand>
</feature>
<evidence type="ECO:0000256" key="4">
    <source>
        <dbReference type="ARBA" id="ARBA00022741"/>
    </source>
</evidence>
<evidence type="ECO:0000256" key="6">
    <source>
        <dbReference type="ARBA" id="ARBA00022840"/>
    </source>
</evidence>
<dbReference type="InterPro" id="IPR023005">
    <property type="entry name" value="Nucleoside_diP_kinase_AS"/>
</dbReference>
<comment type="cofactor">
    <cofactor evidence="1 10">
        <name>Mg(2+)</name>
        <dbReference type="ChEBI" id="CHEBI:18420"/>
    </cofactor>
</comment>
<dbReference type="EC" id="2.7.4.6" evidence="10 13"/>
<evidence type="ECO:0000256" key="1">
    <source>
        <dbReference type="ARBA" id="ARBA00001946"/>
    </source>
</evidence>
<feature type="domain" description="Nucleoside diphosphate kinase-like" evidence="14">
    <location>
        <begin position="3"/>
        <end position="140"/>
    </location>
</feature>
<comment type="catalytic activity">
    <reaction evidence="10">
        <text>a ribonucleoside 5'-diphosphate + ATP = a ribonucleoside 5'-triphosphate + ADP</text>
        <dbReference type="Rhea" id="RHEA:18113"/>
        <dbReference type="ChEBI" id="CHEBI:30616"/>
        <dbReference type="ChEBI" id="CHEBI:57930"/>
        <dbReference type="ChEBI" id="CHEBI:61557"/>
        <dbReference type="ChEBI" id="CHEBI:456216"/>
        <dbReference type="EC" id="2.7.4.6"/>
    </reaction>
</comment>
<comment type="subunit">
    <text evidence="10">Homotetramer.</text>
</comment>
<evidence type="ECO:0000256" key="2">
    <source>
        <dbReference type="ARBA" id="ARBA00008142"/>
    </source>
</evidence>
<feature type="binding site" evidence="10 11">
    <location>
        <position position="59"/>
    </location>
    <ligand>
        <name>ATP</name>
        <dbReference type="ChEBI" id="CHEBI:30616"/>
    </ligand>
</feature>
<dbReference type="GO" id="GO:0006241">
    <property type="term" value="P:CTP biosynthetic process"/>
    <property type="evidence" value="ECO:0007669"/>
    <property type="project" value="UniProtKB-UniRule"/>
</dbReference>
<comment type="similarity">
    <text evidence="2 10 11 12">Belongs to the NDK family.</text>
</comment>
<feature type="binding site" evidence="10 11">
    <location>
        <position position="93"/>
    </location>
    <ligand>
        <name>ATP</name>
        <dbReference type="ChEBI" id="CHEBI:30616"/>
    </ligand>
</feature>
<sequence length="153" mass="16953">MAVERSFVMVKPDGVQRGLVGEIISRLERRGLKLVAARFMAVSRELAEKHYEVHRGKPFFEGLIRFITSGPVMAMVWEGPNAIEVIRSTMGTTNPVQAGPGTIRGDLAVDIGRNLVHGSDGPDTAEKEIALWFRPEDIVEYGRAADPWVVERP</sequence>
<evidence type="ECO:0000256" key="7">
    <source>
        <dbReference type="ARBA" id="ARBA00023080"/>
    </source>
</evidence>
<keyword evidence="10" id="KW-0479">Metal-binding</keyword>
<dbReference type="InterPro" id="IPR001564">
    <property type="entry name" value="Nucleoside_diP_kinase"/>
</dbReference>
<dbReference type="GO" id="GO:0006183">
    <property type="term" value="P:GTP biosynthetic process"/>
    <property type="evidence" value="ECO:0007669"/>
    <property type="project" value="UniProtKB-UniRule"/>
</dbReference>
<feature type="binding site" evidence="10 11">
    <location>
        <position position="104"/>
    </location>
    <ligand>
        <name>ATP</name>
        <dbReference type="ChEBI" id="CHEBI:30616"/>
    </ligand>
</feature>
<dbReference type="PRINTS" id="PR01243">
    <property type="entry name" value="NUCDPKINASE"/>
</dbReference>
<keyword evidence="3 10" id="KW-0808">Transferase</keyword>
<dbReference type="GO" id="GO:0005737">
    <property type="term" value="C:cytoplasm"/>
    <property type="evidence" value="ECO:0007669"/>
    <property type="project" value="UniProtKB-SubCell"/>
</dbReference>
<keyword evidence="6 10" id="KW-0067">ATP-binding</keyword>
<keyword evidence="7 10" id="KW-0546">Nucleotide metabolism</keyword>
<keyword evidence="10" id="KW-0460">Magnesium</keyword>
<evidence type="ECO:0000313" key="15">
    <source>
        <dbReference type="EMBL" id="BDG60083.1"/>
    </source>
</evidence>
<protein>
    <recommendedName>
        <fullName evidence="10 13">Nucleoside diphosphate kinase</fullName>
        <shortName evidence="10">NDK</shortName>
        <shortName evidence="10">NDP kinase</shortName>
        <ecNumber evidence="10 13">2.7.4.6</ecNumber>
    </recommendedName>
    <alternativeName>
        <fullName evidence="10">Nucleoside-2-P kinase</fullName>
    </alternativeName>
</protein>
<dbReference type="PROSITE" id="PS00469">
    <property type="entry name" value="NDPK"/>
    <property type="match status" value="1"/>
</dbReference>
<proteinExistence type="inferred from homology"/>